<sequence>MDKKSLVEFKTPIQPLKRKKPKILTEEQYVEEMSKIIQRDFFPDLEKLKAQNDYLDAVEKNDFPRLREIYAKYSGRRFQEVTGSESPATFETPIREPGTQRSTKSTTSNKSEKFISDGHSLDSFLSKYTSEDNESFQEIIDSAEQKLHEKFSVLYKAEQLSIEYQKNSMALPSIEKQFEAPDPMGKIDTWTYKNKNHIMYVPDGVELTDQEKMEMANKKQQISHSNTRLAKNPFGTMKASDKPVNKNEGKIGIREANEIRGFSFVKTPSPCPGESMTPLMTWGEIEGTPFRLDGGDTPFRGATPGPAFKINENSRRETIALQLAEKVGEKMRAQKQKNMETAKRNIGSPFIRSSIDRLSSMSPAAQRLASSKLGVRTNLFTPSPMTPKTPKTPMIRKSTPLVQKRTPQVNSSHSETEIAKVNPDKTNLTDNLLQIPSKRKRAVDFF</sequence>
<evidence type="ECO:0000256" key="3">
    <source>
        <dbReference type="ARBA" id="ARBA00023242"/>
    </source>
</evidence>
<accession>T1GT80</accession>
<keyword evidence="3" id="KW-0539">Nucleus</keyword>
<keyword evidence="6" id="KW-1185">Reference proteome</keyword>
<evidence type="ECO:0000313" key="5">
    <source>
        <dbReference type="EnsemblMetazoa" id="MESCA006903-PA"/>
    </source>
</evidence>
<protein>
    <recommendedName>
        <fullName evidence="7">Splicing factor ESS-2 homolog</fullName>
    </recommendedName>
</protein>
<dbReference type="InterPro" id="IPR019148">
    <property type="entry name" value="Nuclear_protein_DGCR14_ESS-2"/>
</dbReference>
<dbReference type="PANTHER" id="PTHR12940:SF0">
    <property type="entry name" value="SPLICING FACTOR ESS-2 HOMOLOG"/>
    <property type="match status" value="1"/>
</dbReference>
<evidence type="ECO:0000256" key="4">
    <source>
        <dbReference type="SAM" id="MobiDB-lite"/>
    </source>
</evidence>
<evidence type="ECO:0000256" key="1">
    <source>
        <dbReference type="ARBA" id="ARBA00004123"/>
    </source>
</evidence>
<proteinExistence type="inferred from homology"/>
<reference evidence="5" key="2">
    <citation type="submission" date="2015-06" db="UniProtKB">
        <authorList>
            <consortium name="EnsemblMetazoa"/>
        </authorList>
    </citation>
    <scope>IDENTIFICATION</scope>
</reference>
<dbReference type="EMBL" id="CAQQ02200218">
    <property type="status" value="NOT_ANNOTATED_CDS"/>
    <property type="molecule type" value="Genomic_DNA"/>
</dbReference>
<reference evidence="6" key="1">
    <citation type="submission" date="2013-02" db="EMBL/GenBank/DDBJ databases">
        <authorList>
            <person name="Hughes D."/>
        </authorList>
    </citation>
    <scope>NUCLEOTIDE SEQUENCE</scope>
    <source>
        <strain>Durham</strain>
        <strain evidence="6">NC isolate 2 -- Noor lab</strain>
    </source>
</reference>
<evidence type="ECO:0000256" key="2">
    <source>
        <dbReference type="ARBA" id="ARBA00009072"/>
    </source>
</evidence>
<dbReference type="OMA" id="AQNDYLD"/>
<dbReference type="EnsemblMetazoa" id="MESCA006903-RA">
    <property type="protein sequence ID" value="MESCA006903-PA"/>
    <property type="gene ID" value="MESCA006903"/>
</dbReference>
<dbReference type="Proteomes" id="UP000015102">
    <property type="component" value="Unassembled WGS sequence"/>
</dbReference>
<dbReference type="GO" id="GO:0071013">
    <property type="term" value="C:catalytic step 2 spliceosome"/>
    <property type="evidence" value="ECO:0007669"/>
    <property type="project" value="TreeGrafter"/>
</dbReference>
<dbReference type="Pfam" id="PF09751">
    <property type="entry name" value="Es2"/>
    <property type="match status" value="1"/>
</dbReference>
<name>T1GT80_MEGSC</name>
<organism evidence="5 6">
    <name type="scientific">Megaselia scalaris</name>
    <name type="common">Humpbacked fly</name>
    <name type="synonym">Phora scalaris</name>
    <dbReference type="NCBI Taxonomy" id="36166"/>
    <lineage>
        <taxon>Eukaryota</taxon>
        <taxon>Metazoa</taxon>
        <taxon>Ecdysozoa</taxon>
        <taxon>Arthropoda</taxon>
        <taxon>Hexapoda</taxon>
        <taxon>Insecta</taxon>
        <taxon>Pterygota</taxon>
        <taxon>Neoptera</taxon>
        <taxon>Endopterygota</taxon>
        <taxon>Diptera</taxon>
        <taxon>Brachycera</taxon>
        <taxon>Muscomorpha</taxon>
        <taxon>Platypezoidea</taxon>
        <taxon>Phoridae</taxon>
        <taxon>Megaseliini</taxon>
        <taxon>Megaselia</taxon>
    </lineage>
</organism>
<dbReference type="PANTHER" id="PTHR12940">
    <property type="entry name" value="ES-2 PROTEIN - RELATED"/>
    <property type="match status" value="1"/>
</dbReference>
<dbReference type="AlphaFoldDB" id="T1GT80"/>
<comment type="subcellular location">
    <subcellularLocation>
        <location evidence="1">Nucleus</location>
    </subcellularLocation>
</comment>
<evidence type="ECO:0000313" key="6">
    <source>
        <dbReference type="Proteomes" id="UP000015102"/>
    </source>
</evidence>
<comment type="similarity">
    <text evidence="2">Belongs to the ESS2 family.</text>
</comment>
<dbReference type="HOGENOM" id="CLU_024820_0_1_1"/>
<dbReference type="STRING" id="36166.T1GT80"/>
<feature type="region of interest" description="Disordered" evidence="4">
    <location>
        <begin position="81"/>
        <end position="114"/>
    </location>
</feature>
<feature type="region of interest" description="Disordered" evidence="4">
    <location>
        <begin position="401"/>
        <end position="423"/>
    </location>
</feature>
<evidence type="ECO:0008006" key="7">
    <source>
        <dbReference type="Google" id="ProtNLM"/>
    </source>
</evidence>